<accession>A0A8D0MQH7</accession>
<evidence type="ECO:0000313" key="2">
    <source>
        <dbReference type="Proteomes" id="UP000694726"/>
    </source>
</evidence>
<dbReference type="Proteomes" id="UP000694726">
    <property type="component" value="Unplaced"/>
</dbReference>
<dbReference type="Ensembl" id="ENSSSCT00015015512.1">
    <property type="protein sequence ID" value="ENSSSCP00015005999.1"/>
    <property type="gene ID" value="ENSSSCG00015011816.1"/>
</dbReference>
<sequence length="70" mass="8721">MESRIWKKYLYIHVRAALWPIPKRWKQPKGTSADEWISKMWHVHIVEYYSALKKSEILPYQHGWTWRAFY</sequence>
<organism evidence="1 2">
    <name type="scientific">Sus scrofa</name>
    <name type="common">Pig</name>
    <dbReference type="NCBI Taxonomy" id="9823"/>
    <lineage>
        <taxon>Eukaryota</taxon>
        <taxon>Metazoa</taxon>
        <taxon>Chordata</taxon>
        <taxon>Craniata</taxon>
        <taxon>Vertebrata</taxon>
        <taxon>Euteleostomi</taxon>
        <taxon>Mammalia</taxon>
        <taxon>Eutheria</taxon>
        <taxon>Laurasiatheria</taxon>
        <taxon>Artiodactyla</taxon>
        <taxon>Suina</taxon>
        <taxon>Suidae</taxon>
        <taxon>Sus</taxon>
    </lineage>
</organism>
<protein>
    <submittedName>
        <fullName evidence="1">Uncharacterized protein</fullName>
    </submittedName>
</protein>
<proteinExistence type="predicted"/>
<reference evidence="1" key="1">
    <citation type="submission" date="2025-08" db="UniProtKB">
        <authorList>
            <consortium name="Ensembl"/>
        </authorList>
    </citation>
    <scope>IDENTIFICATION</scope>
</reference>
<dbReference type="AlphaFoldDB" id="A0A8D0MQH7"/>
<evidence type="ECO:0000313" key="1">
    <source>
        <dbReference type="Ensembl" id="ENSSSCP00015005999.1"/>
    </source>
</evidence>
<name>A0A8D0MQH7_PIG</name>